<evidence type="ECO:0000256" key="2">
    <source>
        <dbReference type="ARBA" id="ARBA00023315"/>
    </source>
</evidence>
<evidence type="ECO:0000259" key="3">
    <source>
        <dbReference type="PROSITE" id="PS51186"/>
    </source>
</evidence>
<dbReference type="OrthoDB" id="9805924at2"/>
<dbReference type="PROSITE" id="PS51186">
    <property type="entry name" value="GNAT"/>
    <property type="match status" value="1"/>
</dbReference>
<dbReference type="SUPFAM" id="SSF55729">
    <property type="entry name" value="Acyl-CoA N-acyltransferases (Nat)"/>
    <property type="match status" value="1"/>
</dbReference>
<protein>
    <submittedName>
        <fullName evidence="4">GNAT family N-acetyltransferase</fullName>
    </submittedName>
</protein>
<keyword evidence="1 4" id="KW-0808">Transferase</keyword>
<dbReference type="Gene3D" id="3.40.630.30">
    <property type="match status" value="1"/>
</dbReference>
<name>A0A2P7ALQ7_9HYPH</name>
<dbReference type="InterPro" id="IPR051016">
    <property type="entry name" value="Diverse_Substrate_AcTransf"/>
</dbReference>
<evidence type="ECO:0000313" key="5">
    <source>
        <dbReference type="Proteomes" id="UP000241158"/>
    </source>
</evidence>
<dbReference type="Proteomes" id="UP000241158">
    <property type="component" value="Unassembled WGS sequence"/>
</dbReference>
<gene>
    <name evidence="4" type="ORF">CU100_24050</name>
</gene>
<dbReference type="PANTHER" id="PTHR10545">
    <property type="entry name" value="DIAMINE N-ACETYLTRANSFERASE"/>
    <property type="match status" value="1"/>
</dbReference>
<accession>A0A2P7ALQ7</accession>
<evidence type="ECO:0000313" key="4">
    <source>
        <dbReference type="EMBL" id="PSH55151.1"/>
    </source>
</evidence>
<dbReference type="InterPro" id="IPR000182">
    <property type="entry name" value="GNAT_dom"/>
</dbReference>
<dbReference type="RefSeq" id="WP_106719156.1">
    <property type="nucleotide sequence ID" value="NZ_JACHXT010000002.1"/>
</dbReference>
<dbReference type="GO" id="GO:0008080">
    <property type="term" value="F:N-acetyltransferase activity"/>
    <property type="evidence" value="ECO:0007669"/>
    <property type="project" value="TreeGrafter"/>
</dbReference>
<comment type="caution">
    <text evidence="4">The sequence shown here is derived from an EMBL/GenBank/DDBJ whole genome shotgun (WGS) entry which is preliminary data.</text>
</comment>
<keyword evidence="5" id="KW-1185">Reference proteome</keyword>
<dbReference type="CDD" id="cd04301">
    <property type="entry name" value="NAT_SF"/>
    <property type="match status" value="1"/>
</dbReference>
<feature type="domain" description="N-acetyltransferase" evidence="3">
    <location>
        <begin position="3"/>
        <end position="148"/>
    </location>
</feature>
<proteinExistence type="predicted"/>
<dbReference type="InterPro" id="IPR016181">
    <property type="entry name" value="Acyl_CoA_acyltransferase"/>
</dbReference>
<organism evidence="4 5">
    <name type="scientific">Phyllobacterium endophyticum</name>
    <dbReference type="NCBI Taxonomy" id="1149773"/>
    <lineage>
        <taxon>Bacteria</taxon>
        <taxon>Pseudomonadati</taxon>
        <taxon>Pseudomonadota</taxon>
        <taxon>Alphaproteobacteria</taxon>
        <taxon>Hyphomicrobiales</taxon>
        <taxon>Phyllobacteriaceae</taxon>
        <taxon>Phyllobacterium</taxon>
    </lineage>
</organism>
<dbReference type="PANTHER" id="PTHR10545:SF42">
    <property type="entry name" value="ACETYLTRANSFERASE"/>
    <property type="match status" value="1"/>
</dbReference>
<dbReference type="EMBL" id="PGGN01000006">
    <property type="protein sequence ID" value="PSH55151.1"/>
    <property type="molecule type" value="Genomic_DNA"/>
</dbReference>
<reference evidence="5" key="1">
    <citation type="submission" date="2017-11" db="EMBL/GenBank/DDBJ databases">
        <authorList>
            <person name="Kuznetsova I."/>
            <person name="Sazanova A."/>
            <person name="Chirak E."/>
            <person name="Safronova V."/>
            <person name="Willems A."/>
        </authorList>
    </citation>
    <scope>NUCLEOTIDE SEQUENCE [LARGE SCALE GENOMIC DNA]</scope>
    <source>
        <strain evidence="5">PEPV15</strain>
    </source>
</reference>
<keyword evidence="2" id="KW-0012">Acyltransferase</keyword>
<dbReference type="AlphaFoldDB" id="A0A2P7ALQ7"/>
<evidence type="ECO:0000256" key="1">
    <source>
        <dbReference type="ARBA" id="ARBA00022679"/>
    </source>
</evidence>
<dbReference type="Pfam" id="PF00583">
    <property type="entry name" value="Acetyltransf_1"/>
    <property type="match status" value="1"/>
</dbReference>
<sequence>MSVEIRPLQKSDEAEWRRLWAGYLAFYETTVAEEVYRTTFARLISGAGNEYRGFIACLEAKPVGLAHYLFHRHNWSIEDVCYLQDLYADPQVRGKGVGRALIEAVHGEAIKAGAHSVYWMTNKDNTTARQLYDRIAKVTPFIKYVKAV</sequence>